<proteinExistence type="predicted"/>
<dbReference type="Proteomes" id="UP000638848">
    <property type="component" value="Unassembled WGS sequence"/>
</dbReference>
<sequence length="195" mass="21070">MVRLGWLLQDLPVTVIGRVRSDRVFYAPAGARQGPTKGRGPRHGARLVLAEPATHPVPAAATDNGTARYGHARAIAFERMHPKLESRGGWADHAGALPIIEGTVVGLHVEHLPGNRDPRPVWLWVSKPVPGNGAEVDHWWSMFLRRFDLEHTFEVPEAGAGLDQGPAAWPGSGRPVDLAGHRRPHPAAPGQATGR</sequence>
<dbReference type="InterPro" id="IPR038721">
    <property type="entry name" value="IS701-like_DDE_dom"/>
</dbReference>
<feature type="region of interest" description="Disordered" evidence="1">
    <location>
        <begin position="159"/>
        <end position="195"/>
    </location>
</feature>
<keyword evidence="4" id="KW-1185">Reference proteome</keyword>
<evidence type="ECO:0000259" key="2">
    <source>
        <dbReference type="Pfam" id="PF13546"/>
    </source>
</evidence>
<evidence type="ECO:0000313" key="4">
    <source>
        <dbReference type="Proteomes" id="UP000638848"/>
    </source>
</evidence>
<reference evidence="3" key="2">
    <citation type="submission" date="2020-09" db="EMBL/GenBank/DDBJ databases">
        <authorList>
            <person name="Sun Q."/>
            <person name="Zhou Y."/>
        </authorList>
    </citation>
    <scope>NUCLEOTIDE SEQUENCE</scope>
    <source>
        <strain evidence="3">CGMCC 1.12187</strain>
    </source>
</reference>
<evidence type="ECO:0000256" key="1">
    <source>
        <dbReference type="SAM" id="MobiDB-lite"/>
    </source>
</evidence>
<comment type="caution">
    <text evidence="3">The sequence shown here is derived from an EMBL/GenBank/DDBJ whole genome shotgun (WGS) entry which is preliminary data.</text>
</comment>
<organism evidence="3 4">
    <name type="scientific">Kocuria dechangensis</name>
    <dbReference type="NCBI Taxonomy" id="1176249"/>
    <lineage>
        <taxon>Bacteria</taxon>
        <taxon>Bacillati</taxon>
        <taxon>Actinomycetota</taxon>
        <taxon>Actinomycetes</taxon>
        <taxon>Micrococcales</taxon>
        <taxon>Micrococcaceae</taxon>
        <taxon>Kocuria</taxon>
    </lineage>
</organism>
<dbReference type="EMBL" id="BMEQ01000027">
    <property type="protein sequence ID" value="GGG67640.1"/>
    <property type="molecule type" value="Genomic_DNA"/>
</dbReference>
<dbReference type="AlphaFoldDB" id="A0A917LYR0"/>
<dbReference type="Pfam" id="PF13546">
    <property type="entry name" value="DDE_5"/>
    <property type="match status" value="1"/>
</dbReference>
<name>A0A917LYR0_9MICC</name>
<gene>
    <name evidence="3" type="ORF">GCM10011374_34940</name>
</gene>
<protein>
    <recommendedName>
        <fullName evidence="2">Transposase IS701-like DDE domain-containing protein</fullName>
    </recommendedName>
</protein>
<evidence type="ECO:0000313" key="3">
    <source>
        <dbReference type="EMBL" id="GGG67640.1"/>
    </source>
</evidence>
<feature type="domain" description="Transposase IS701-like DDE" evidence="2">
    <location>
        <begin position="3"/>
        <end position="77"/>
    </location>
</feature>
<dbReference type="RefSeq" id="WP_268235542.1">
    <property type="nucleotide sequence ID" value="NZ_BMEQ01000027.1"/>
</dbReference>
<reference evidence="3" key="1">
    <citation type="journal article" date="2014" name="Int. J. Syst. Evol. Microbiol.">
        <title>Complete genome sequence of Corynebacterium casei LMG S-19264T (=DSM 44701T), isolated from a smear-ripened cheese.</title>
        <authorList>
            <consortium name="US DOE Joint Genome Institute (JGI-PGF)"/>
            <person name="Walter F."/>
            <person name="Albersmeier A."/>
            <person name="Kalinowski J."/>
            <person name="Ruckert C."/>
        </authorList>
    </citation>
    <scope>NUCLEOTIDE SEQUENCE</scope>
    <source>
        <strain evidence="3">CGMCC 1.12187</strain>
    </source>
</reference>
<accession>A0A917LYR0</accession>